<proteinExistence type="predicted"/>
<organism evidence="2 3">
    <name type="scientific">Exidia glandulosa HHB12029</name>
    <dbReference type="NCBI Taxonomy" id="1314781"/>
    <lineage>
        <taxon>Eukaryota</taxon>
        <taxon>Fungi</taxon>
        <taxon>Dikarya</taxon>
        <taxon>Basidiomycota</taxon>
        <taxon>Agaricomycotina</taxon>
        <taxon>Agaricomycetes</taxon>
        <taxon>Auriculariales</taxon>
        <taxon>Exidiaceae</taxon>
        <taxon>Exidia</taxon>
    </lineage>
</organism>
<feature type="compositionally biased region" description="Basic and acidic residues" evidence="1">
    <location>
        <begin position="122"/>
        <end position="135"/>
    </location>
</feature>
<dbReference type="InParanoid" id="A0A165KN59"/>
<feature type="region of interest" description="Disordered" evidence="1">
    <location>
        <begin position="751"/>
        <end position="782"/>
    </location>
</feature>
<evidence type="ECO:0000256" key="1">
    <source>
        <dbReference type="SAM" id="MobiDB-lite"/>
    </source>
</evidence>
<feature type="region of interest" description="Disordered" evidence="1">
    <location>
        <begin position="716"/>
        <end position="738"/>
    </location>
</feature>
<gene>
    <name evidence="2" type="ORF">EXIGLDRAFT_765262</name>
</gene>
<sequence length="782" mass="86864">MARGPSPSKLWDHFHRGPKINLRHFRAICRGCVKHYLENPKPSNSDAADSPEGSEASDSDSNDGLDKKSVEFRKACADAGSVNGEKNAMVAHILGQRAPHATPACAYATAEARSLAEEIRGAGVKRGHDSDDESARLAPATKKRASTTPTASSSKSTTAPPKPKFKQGAITTYKANDLPFSASAKAEIEAQAARATISANLPFRWIDNTEVRKLFYLFRSKADDVLPSRHLLSGRLLDDQHEIGEAELKELLPGKSVGMSTDGWKDDIGKESVTGVVISYKFISYLADVIASTSHKKDAMAMCDAFERMIDKAERDFLCIVRLFLTDGDGGLAGGRRELVRRRPWIIAPTCWAHQCQLILLDYLAENPEAEEAAELLASVNGWLYNHLRVRALFNAAQAALENGTGHVYAYLLANTTRWTTHFIAFQRVLKLKDVLRHTAIAQRAAIVDAQVGAAKGKKKRELASAAEEMCDVLDDPKWWKTLRTAADDFEPICLGVNINQSDTVRLDQVLLSLAGMYLHFKAHANPSIRKGMMRRIEARWKAAGNDQALFLIATVLNPYEKLAPFGAKAGLNAFTLNTAFVDLFMRVESRPLPDNLSDEEREEARTALLLRREYISRGFFRYLNGVGVFADFEENKETWKATIGDDPAMVWESMLDDPQAHELAVFAIWLLQVVANQGANERNFSDFKITKTRLRNRLGLKKLEKMTKVNDRIRREGLADGTRKERQKRSIHEKDRARELLDVPRYADALESMEGEELGTGDGTAPPGRTRARASCQGDTD</sequence>
<dbReference type="InterPro" id="IPR012337">
    <property type="entry name" value="RNaseH-like_sf"/>
</dbReference>
<feature type="compositionally biased region" description="Low complexity" evidence="1">
    <location>
        <begin position="146"/>
        <end position="159"/>
    </location>
</feature>
<name>A0A165KN59_EXIGL</name>
<feature type="region of interest" description="Disordered" evidence="1">
    <location>
        <begin position="39"/>
        <end position="66"/>
    </location>
</feature>
<feature type="region of interest" description="Disordered" evidence="1">
    <location>
        <begin position="122"/>
        <end position="167"/>
    </location>
</feature>
<evidence type="ECO:0008006" key="4">
    <source>
        <dbReference type="Google" id="ProtNLM"/>
    </source>
</evidence>
<dbReference type="STRING" id="1314781.A0A165KN59"/>
<dbReference type="Proteomes" id="UP000077266">
    <property type="component" value="Unassembled WGS sequence"/>
</dbReference>
<accession>A0A165KN59</accession>
<protein>
    <recommendedName>
        <fullName evidence="4">DUF659 domain-containing protein</fullName>
    </recommendedName>
</protein>
<evidence type="ECO:0000313" key="2">
    <source>
        <dbReference type="EMBL" id="KZV96600.1"/>
    </source>
</evidence>
<dbReference type="AlphaFoldDB" id="A0A165KN59"/>
<reference evidence="2 3" key="1">
    <citation type="journal article" date="2016" name="Mol. Biol. Evol.">
        <title>Comparative Genomics of Early-Diverging Mushroom-Forming Fungi Provides Insights into the Origins of Lignocellulose Decay Capabilities.</title>
        <authorList>
            <person name="Nagy L.G."/>
            <person name="Riley R."/>
            <person name="Tritt A."/>
            <person name="Adam C."/>
            <person name="Daum C."/>
            <person name="Floudas D."/>
            <person name="Sun H."/>
            <person name="Yadav J.S."/>
            <person name="Pangilinan J."/>
            <person name="Larsson K.H."/>
            <person name="Matsuura K."/>
            <person name="Barry K."/>
            <person name="Labutti K."/>
            <person name="Kuo R."/>
            <person name="Ohm R.A."/>
            <person name="Bhattacharya S.S."/>
            <person name="Shirouzu T."/>
            <person name="Yoshinaga Y."/>
            <person name="Martin F.M."/>
            <person name="Grigoriev I.V."/>
            <person name="Hibbett D.S."/>
        </authorList>
    </citation>
    <scope>NUCLEOTIDE SEQUENCE [LARGE SCALE GENOMIC DNA]</scope>
    <source>
        <strain evidence="2 3">HHB12029</strain>
    </source>
</reference>
<dbReference type="SUPFAM" id="SSF53098">
    <property type="entry name" value="Ribonuclease H-like"/>
    <property type="match status" value="1"/>
</dbReference>
<evidence type="ECO:0000313" key="3">
    <source>
        <dbReference type="Proteomes" id="UP000077266"/>
    </source>
</evidence>
<dbReference type="EMBL" id="KV425941">
    <property type="protein sequence ID" value="KZV96600.1"/>
    <property type="molecule type" value="Genomic_DNA"/>
</dbReference>
<dbReference type="OrthoDB" id="2423954at2759"/>
<keyword evidence="3" id="KW-1185">Reference proteome</keyword>